<dbReference type="Pfam" id="PF00226">
    <property type="entry name" value="DnaJ"/>
    <property type="match status" value="1"/>
</dbReference>
<dbReference type="InterPro" id="IPR036869">
    <property type="entry name" value="J_dom_sf"/>
</dbReference>
<feature type="domain" description="J" evidence="5">
    <location>
        <begin position="2"/>
        <end position="68"/>
    </location>
</feature>
<keyword evidence="4" id="KW-0732">Signal</keyword>
<evidence type="ECO:0000313" key="7">
    <source>
        <dbReference type="Proteomes" id="UP001166674"/>
    </source>
</evidence>
<dbReference type="InterPro" id="IPR018253">
    <property type="entry name" value="DnaJ_domain_CS"/>
</dbReference>
<comment type="caution">
    <text evidence="6">The sequence shown here is derived from an EMBL/GenBank/DDBJ whole genome shotgun (WGS) entry which is preliminary data.</text>
</comment>
<dbReference type="SMART" id="SM00271">
    <property type="entry name" value="DnaJ"/>
    <property type="match status" value="1"/>
</dbReference>
<accession>A0AA41TC62</accession>
<dbReference type="Proteomes" id="UP001166674">
    <property type="component" value="Unassembled WGS sequence"/>
</dbReference>
<keyword evidence="4" id="KW-0255">Endonuclease</keyword>
<dbReference type="CDD" id="cd09192">
    <property type="entry name" value="PLDc_DNaseII_beta_2"/>
    <property type="match status" value="1"/>
</dbReference>
<comment type="catalytic activity">
    <reaction evidence="1 4">
        <text>Endonucleolytic cleavage to nucleoside 3'-phosphates and 3'-phosphooligonucleotide end-products.</text>
        <dbReference type="EC" id="3.1.22.1"/>
    </reaction>
</comment>
<dbReference type="PANTHER" id="PTHR10858:SF2">
    <property type="entry name" value="DEOXYRIBONUCLEASE-2-BETA"/>
    <property type="match status" value="1"/>
</dbReference>
<dbReference type="Gene3D" id="1.10.287.110">
    <property type="entry name" value="DnaJ domain"/>
    <property type="match status" value="1"/>
</dbReference>
<dbReference type="EC" id="3.1.22.1" evidence="4"/>
<name>A0AA41TC62_SCICA</name>
<dbReference type="InterPro" id="IPR004947">
    <property type="entry name" value="DNase_II"/>
</dbReference>
<organism evidence="6 7">
    <name type="scientific">Sciurus carolinensis</name>
    <name type="common">Eastern gray squirrel</name>
    <dbReference type="NCBI Taxonomy" id="30640"/>
    <lineage>
        <taxon>Eukaryota</taxon>
        <taxon>Metazoa</taxon>
        <taxon>Chordata</taxon>
        <taxon>Craniata</taxon>
        <taxon>Vertebrata</taxon>
        <taxon>Euteleostomi</taxon>
        <taxon>Mammalia</taxon>
        <taxon>Eutheria</taxon>
        <taxon>Euarchontoglires</taxon>
        <taxon>Glires</taxon>
        <taxon>Rodentia</taxon>
        <taxon>Sciuromorpha</taxon>
        <taxon>Sciuridae</taxon>
        <taxon>Sciurinae</taxon>
        <taxon>Sciurini</taxon>
        <taxon>Sciurus</taxon>
    </lineage>
</organism>
<proteinExistence type="inferred from homology"/>
<dbReference type="PANTHER" id="PTHR10858">
    <property type="entry name" value="DEOXYRIBONUCLEASE II"/>
    <property type="match status" value="1"/>
</dbReference>
<evidence type="ECO:0000256" key="4">
    <source>
        <dbReference type="RuleBase" id="RU369111"/>
    </source>
</evidence>
<keyword evidence="3 4" id="KW-0378">Hydrolase</keyword>
<dbReference type="PROSITE" id="PS00636">
    <property type="entry name" value="DNAJ_1"/>
    <property type="match status" value="1"/>
</dbReference>
<sequence>MNFYQVLGVPSNASFSDIKKAYHQLALKVHPDKNPEDKEAAEEKFKQVAEAYEVLSDAKKRKDYDRSRGNCIQRENKRDSRFKEHLEEEQCFERPRRVFENTSEVEHHFSDDFSPGHMNRARRFRSSFFDVIPILDTGFSTFGSVGFRSSLPTSETFVPFVSSGMGNFKLVTTCSQIVNGKRVVTKKVLEHSNSTAYLIYNDGAPTSANYSRKYGHTKGLLLWNRIQGFWLIHSIPRFPPIPEEGYNYPSTGRRNGQSGICITFKYNQYEAIDSQLLVCNPNVYSCSIPATFHQDLVHMPQLCARSSSLMTPDRHLATLQSAQGQNFLHFAKSDSFLDDIFAAWMAQELKIHLLTETWQRKRQELPSNCSLPYHVYNIKAIKISRQSYFGSYQDHAKWCISQKGTKTRWTCIGDLNRSPYQAFRSGGFICTQNRHIYQAFQRLVLYYEDCN</sequence>
<keyword evidence="4" id="KW-0458">Lysosome</keyword>
<dbReference type="GO" id="GO:0006309">
    <property type="term" value="P:apoptotic DNA fragmentation"/>
    <property type="evidence" value="ECO:0007669"/>
    <property type="project" value="UniProtKB-UniRule"/>
</dbReference>
<comment type="function">
    <text evidence="4">Hydrolyzes DNA under acidic conditions. Does not require divalent cations for activity. Participates in the degradation of nuclear DNA during lens cell differentiation.</text>
</comment>
<keyword evidence="4" id="KW-0325">Glycoprotein</keyword>
<dbReference type="CDD" id="cd06257">
    <property type="entry name" value="DnaJ"/>
    <property type="match status" value="1"/>
</dbReference>
<dbReference type="GO" id="GO:0005764">
    <property type="term" value="C:lysosome"/>
    <property type="evidence" value="ECO:0007669"/>
    <property type="project" value="UniProtKB-SubCell"/>
</dbReference>
<dbReference type="GO" id="GO:0004531">
    <property type="term" value="F:deoxyribonuclease II activity"/>
    <property type="evidence" value="ECO:0007669"/>
    <property type="project" value="UniProtKB-UniRule"/>
</dbReference>
<reference evidence="6" key="1">
    <citation type="submission" date="2020-03" db="EMBL/GenBank/DDBJ databases">
        <title>Studies in the Genomics of Life Span.</title>
        <authorList>
            <person name="Glass D."/>
        </authorList>
    </citation>
    <scope>NUCLEOTIDE SEQUENCE</scope>
    <source>
        <strain evidence="6">SUZIE</strain>
        <tissue evidence="6">Muscle</tissue>
    </source>
</reference>
<evidence type="ECO:0000259" key="5">
    <source>
        <dbReference type="PROSITE" id="PS50076"/>
    </source>
</evidence>
<comment type="subcellular location">
    <subcellularLocation>
        <location evidence="4">Lysosome</location>
    </subcellularLocation>
</comment>
<dbReference type="AlphaFoldDB" id="A0AA41TC62"/>
<protein>
    <recommendedName>
        <fullName evidence="4">Deoxyribonuclease-2-beta</fullName>
        <ecNumber evidence="4">3.1.22.1</ecNumber>
    </recommendedName>
    <alternativeName>
        <fullName evidence="4">DNase II-like acid DNase</fullName>
    </alternativeName>
    <alternativeName>
        <fullName evidence="4">DNase2-like acid DNase</fullName>
    </alternativeName>
    <alternativeName>
        <fullName evidence="4">Deoxyribonuclease II beta</fullName>
    </alternativeName>
    <alternativeName>
        <fullName evidence="4">Endonuclease DLAD</fullName>
    </alternativeName>
</protein>
<keyword evidence="7" id="KW-1185">Reference proteome</keyword>
<evidence type="ECO:0000256" key="3">
    <source>
        <dbReference type="ARBA" id="ARBA00022801"/>
    </source>
</evidence>
<keyword evidence="4" id="KW-0540">Nuclease</keyword>
<gene>
    <name evidence="6" type="ORF">SUZIE_214220</name>
</gene>
<evidence type="ECO:0000313" key="6">
    <source>
        <dbReference type="EMBL" id="MBZ3891690.1"/>
    </source>
</evidence>
<dbReference type="PRINTS" id="PR00625">
    <property type="entry name" value="JDOMAIN"/>
</dbReference>
<comment type="similarity">
    <text evidence="2 4">Belongs to the DNase II family.</text>
</comment>
<dbReference type="EMBL" id="JAATJV010452200">
    <property type="protein sequence ID" value="MBZ3891690.1"/>
    <property type="molecule type" value="Genomic_DNA"/>
</dbReference>
<dbReference type="Pfam" id="PF03265">
    <property type="entry name" value="DNase_II"/>
    <property type="match status" value="1"/>
</dbReference>
<dbReference type="PROSITE" id="PS50076">
    <property type="entry name" value="DNAJ_2"/>
    <property type="match status" value="1"/>
</dbReference>
<dbReference type="InterPro" id="IPR001623">
    <property type="entry name" value="DnaJ_domain"/>
</dbReference>
<evidence type="ECO:0000256" key="2">
    <source>
        <dbReference type="ARBA" id="ARBA00007527"/>
    </source>
</evidence>
<evidence type="ECO:0000256" key="1">
    <source>
        <dbReference type="ARBA" id="ARBA00000447"/>
    </source>
</evidence>
<dbReference type="SUPFAM" id="SSF46565">
    <property type="entry name" value="Chaperone J-domain"/>
    <property type="match status" value="1"/>
</dbReference>